<name>A0A7R8ZPB6_9CRUS</name>
<evidence type="ECO:0000256" key="3">
    <source>
        <dbReference type="ARBA" id="ARBA00022692"/>
    </source>
</evidence>
<dbReference type="InterPro" id="IPR051697">
    <property type="entry name" value="Patched_domain-protein"/>
</dbReference>
<dbReference type="InterPro" id="IPR003392">
    <property type="entry name" value="PTHD_SSD"/>
</dbReference>
<comment type="similarity">
    <text evidence="2">Belongs to the patched family.</text>
</comment>
<evidence type="ECO:0000256" key="5">
    <source>
        <dbReference type="ARBA" id="ARBA00023136"/>
    </source>
</evidence>
<dbReference type="Pfam" id="PF02460">
    <property type="entry name" value="Patched"/>
    <property type="match status" value="2"/>
</dbReference>
<dbReference type="OrthoDB" id="6510177at2759"/>
<dbReference type="InterPro" id="IPR000731">
    <property type="entry name" value="SSD"/>
</dbReference>
<sequence>MAMRRLKEFWAFPPFYAGGPPVHRHLYGVLVASHPVRFIMVSLAIVCASAWMAHDLQEEKSAEKLWISPDSHFVRGSQWLSEHFPNTVRPDFLLIVGEDVLQPKFLKERHIVRAPREAGGANHIEISSSMMSYCRQSRQRVEEARKLRKTASETEEKLQAEKRKAEEAIAEIDEKQRKVPELKDAEKMKRHGGTGAYIRMLLFQWKYRHLDLQSEDPSLTIGREEYCYWIEEEIKQNWTMLGSISDVLGGIERDSSGNITGARATRMLWFTEVNQSAVTSEDRNINLPQNYVSNKDVSDWEDGFLDFCSKYHLEGFQTYFYSMRSFLIIAVKSVLDDLNVLLIGYALVFLFVIGVLGKRNCVENRWLLSIAGLISIGFSTMTALGTCYQLGFVYGSMHRTMPFILLGIGIDDMFVIVQAFDNLPSVIDVPLKQRIGMAMRHAGMAITMTSLTDFLAFTIGATTASRIDFEFRSMQGPKQHIPAMNRINSLVDNSGITSGDGFTLAWAENYGNWEVDEIIQVELYRNLVLAVFCVFVVTLSFLASIRACLLVFLCVTLTLVSERRRPDVRVGMFAIMLLQWLLSIAGLISIGFSTMTALGTCYQLGFVYGSMHRTMPFILLGIGIDDMFVIVQAFDNLPSVIDVPLKQRIGMAMRHAGMAITMTSLTDFLAFTIGATTVLVCSFTTVLVAVSIFFFACLEQRFDRMWLLPEDSYLYQYFMTSQQYFPSHWEMGSVLIGAVNYTKELPNIVRLVGKIRADPAIASVSSWTDDFVPYYNTFHENNFPVVQNFSSILSLFLVSPTGYRYRSVKSHLPLEVTLVGRGRHNHAVDASRIDFEFRSMQGPKQHIPAMNRINSLVDHSGITSGDGFTLAWAENYGNWEVDEIIQVELYRNLLLAVFCVFVVTLSFLASIRACLLPPDYMHTPLTVDTFSCICLVLAVGLSVDYSCHIGHCFMVLEGSREERAREALGQIGPAVFCGGFTTFLAFAGLATSQSHIFKTFFKVFFGVVLFGLYYSLFLLPVLLSVIGPAPYQHLDTKYVKDKKEVNGNIPHPDSPVYIEVQKSEVMTMSQKETGDTESSRL</sequence>
<dbReference type="EMBL" id="OB664213">
    <property type="protein sequence ID" value="CAD7232096.1"/>
    <property type="molecule type" value="Genomic_DNA"/>
</dbReference>
<dbReference type="SUPFAM" id="SSF82866">
    <property type="entry name" value="Multidrug efflux transporter AcrB transmembrane domain"/>
    <property type="match status" value="3"/>
</dbReference>
<evidence type="ECO:0000256" key="1">
    <source>
        <dbReference type="ARBA" id="ARBA00004141"/>
    </source>
</evidence>
<keyword evidence="5" id="KW-0472">Membrane</keyword>
<proteinExistence type="inferred from homology"/>
<protein>
    <submittedName>
        <fullName evidence="7">Uncharacterized protein</fullName>
    </submittedName>
</protein>
<keyword evidence="3" id="KW-0812">Transmembrane</keyword>
<dbReference type="PANTHER" id="PTHR10796">
    <property type="entry name" value="PATCHED-RELATED"/>
    <property type="match status" value="1"/>
</dbReference>
<evidence type="ECO:0000256" key="4">
    <source>
        <dbReference type="ARBA" id="ARBA00022989"/>
    </source>
</evidence>
<evidence type="ECO:0000313" key="7">
    <source>
        <dbReference type="EMBL" id="CAD7232096.1"/>
    </source>
</evidence>
<keyword evidence="6" id="KW-0325">Glycoprotein</keyword>
<dbReference type="GO" id="GO:0016020">
    <property type="term" value="C:membrane"/>
    <property type="evidence" value="ECO:0007669"/>
    <property type="project" value="UniProtKB-SubCell"/>
</dbReference>
<reference evidence="7" key="1">
    <citation type="submission" date="2020-11" db="EMBL/GenBank/DDBJ databases">
        <authorList>
            <person name="Tran Van P."/>
        </authorList>
    </citation>
    <scope>NUCLEOTIDE SEQUENCE</scope>
</reference>
<dbReference type="AlphaFoldDB" id="A0A7R8ZPB6"/>
<dbReference type="PANTHER" id="PTHR10796:SF130">
    <property type="entry name" value="PATCHED DOMAIN-CONTAINING PROTEIN 3-LIKE PROTEIN"/>
    <property type="match status" value="1"/>
</dbReference>
<dbReference type="Gene3D" id="1.20.1640.10">
    <property type="entry name" value="Multidrug efflux transporter AcrB transmembrane domain"/>
    <property type="match status" value="3"/>
</dbReference>
<keyword evidence="4" id="KW-1133">Transmembrane helix</keyword>
<dbReference type="PROSITE" id="PS50156">
    <property type="entry name" value="SSD"/>
    <property type="match status" value="2"/>
</dbReference>
<accession>A0A7R8ZPB6</accession>
<dbReference type="Pfam" id="PF03176">
    <property type="entry name" value="MMPL"/>
    <property type="match status" value="1"/>
</dbReference>
<organism evidence="7">
    <name type="scientific">Cyprideis torosa</name>
    <dbReference type="NCBI Taxonomy" id="163714"/>
    <lineage>
        <taxon>Eukaryota</taxon>
        <taxon>Metazoa</taxon>
        <taxon>Ecdysozoa</taxon>
        <taxon>Arthropoda</taxon>
        <taxon>Crustacea</taxon>
        <taxon>Oligostraca</taxon>
        <taxon>Ostracoda</taxon>
        <taxon>Podocopa</taxon>
        <taxon>Podocopida</taxon>
        <taxon>Cytherocopina</taxon>
        <taxon>Cytheroidea</taxon>
        <taxon>Cytherideidae</taxon>
        <taxon>Cyprideis</taxon>
    </lineage>
</organism>
<gene>
    <name evidence="7" type="ORF">CTOB1V02_LOCUS9937</name>
</gene>
<dbReference type="InterPro" id="IPR004869">
    <property type="entry name" value="MMPL_dom"/>
</dbReference>
<comment type="subcellular location">
    <subcellularLocation>
        <location evidence="1">Membrane</location>
        <topology evidence="1">Multi-pass membrane protein</topology>
    </subcellularLocation>
</comment>
<evidence type="ECO:0000256" key="6">
    <source>
        <dbReference type="ARBA" id="ARBA00023180"/>
    </source>
</evidence>
<evidence type="ECO:0000256" key="2">
    <source>
        <dbReference type="ARBA" id="ARBA00005585"/>
    </source>
</evidence>